<proteinExistence type="predicted"/>
<name>A0ABS9JZX4_9RHOO</name>
<dbReference type="RefSeq" id="WP_275708369.1">
    <property type="nucleotide sequence ID" value="NZ_JAKLTN010000001.1"/>
</dbReference>
<dbReference type="Proteomes" id="UP001165384">
    <property type="component" value="Unassembled WGS sequence"/>
</dbReference>
<protein>
    <recommendedName>
        <fullName evidence="4">Phasin family protein</fullName>
    </recommendedName>
</protein>
<evidence type="ECO:0000313" key="3">
    <source>
        <dbReference type="Proteomes" id="UP001165384"/>
    </source>
</evidence>
<sequence>MFLSAHEIALSRERALNNMLGLADACLDAAHCLSAAVAAAGRASIEQGARQWASFGAARPDSAAQLPAALWLDHVARAGRLFDEALSIFGATHKAIIRSAEIQVRILDSMAIAAIDRASKSSPWETELALAAVKSSLQSAEHALHEMSEAAIETVARAESEGHQALVVKAATKPAVAKPATVKSATAKPAKGKRLPAGKATA</sequence>
<accession>A0ABS9JZX4</accession>
<dbReference type="EMBL" id="JAKLTN010000001">
    <property type="protein sequence ID" value="MCG2576442.1"/>
    <property type="molecule type" value="Genomic_DNA"/>
</dbReference>
<feature type="region of interest" description="Disordered" evidence="1">
    <location>
        <begin position="177"/>
        <end position="202"/>
    </location>
</feature>
<keyword evidence="3" id="KW-1185">Reference proteome</keyword>
<evidence type="ECO:0008006" key="4">
    <source>
        <dbReference type="Google" id="ProtNLM"/>
    </source>
</evidence>
<feature type="compositionally biased region" description="Low complexity" evidence="1">
    <location>
        <begin position="177"/>
        <end position="189"/>
    </location>
</feature>
<gene>
    <name evidence="2" type="ORF">LZ012_05475</name>
</gene>
<reference evidence="2" key="1">
    <citation type="submission" date="2022-01" db="EMBL/GenBank/DDBJ databases">
        <authorList>
            <person name="Jo J.-H."/>
            <person name="Im W.-T."/>
        </authorList>
    </citation>
    <scope>NUCLEOTIDE SEQUENCE</scope>
    <source>
        <strain evidence="2">XY25</strain>
    </source>
</reference>
<organism evidence="2 3">
    <name type="scientific">Dechloromonas hankyongensis</name>
    <dbReference type="NCBI Taxonomy" id="2908002"/>
    <lineage>
        <taxon>Bacteria</taxon>
        <taxon>Pseudomonadati</taxon>
        <taxon>Pseudomonadota</taxon>
        <taxon>Betaproteobacteria</taxon>
        <taxon>Rhodocyclales</taxon>
        <taxon>Azonexaceae</taxon>
        <taxon>Dechloromonas</taxon>
    </lineage>
</organism>
<evidence type="ECO:0000313" key="2">
    <source>
        <dbReference type="EMBL" id="MCG2576442.1"/>
    </source>
</evidence>
<evidence type="ECO:0000256" key="1">
    <source>
        <dbReference type="SAM" id="MobiDB-lite"/>
    </source>
</evidence>
<comment type="caution">
    <text evidence="2">The sequence shown here is derived from an EMBL/GenBank/DDBJ whole genome shotgun (WGS) entry which is preliminary data.</text>
</comment>